<keyword evidence="4" id="KW-0663">Pyridoxal phosphate</keyword>
<feature type="domain" description="Aminotransferase class I/classII large" evidence="5">
    <location>
        <begin position="28"/>
        <end position="371"/>
    </location>
</feature>
<keyword evidence="3" id="KW-0808">Transferase</keyword>
<organism evidence="6 7">
    <name type="scientific">Salinimicrobium oceani</name>
    <dbReference type="NCBI Taxonomy" id="2722702"/>
    <lineage>
        <taxon>Bacteria</taxon>
        <taxon>Pseudomonadati</taxon>
        <taxon>Bacteroidota</taxon>
        <taxon>Flavobacteriia</taxon>
        <taxon>Flavobacteriales</taxon>
        <taxon>Flavobacteriaceae</taxon>
        <taxon>Salinimicrobium</taxon>
    </lineage>
</organism>
<dbReference type="EMBL" id="JAAVJR010000004">
    <property type="protein sequence ID" value="NJW52956.1"/>
    <property type="molecule type" value="Genomic_DNA"/>
</dbReference>
<keyword evidence="6" id="KW-0032">Aminotransferase</keyword>
<dbReference type="PANTHER" id="PTHR13693:SF77">
    <property type="entry name" value="8-AMINO-7-OXONONANOATE SYNTHASE"/>
    <property type="match status" value="1"/>
</dbReference>
<dbReference type="RefSeq" id="WP_168138063.1">
    <property type="nucleotide sequence ID" value="NZ_JAAVJR010000004.1"/>
</dbReference>
<evidence type="ECO:0000256" key="3">
    <source>
        <dbReference type="ARBA" id="ARBA00022679"/>
    </source>
</evidence>
<evidence type="ECO:0000313" key="6">
    <source>
        <dbReference type="EMBL" id="NJW52956.1"/>
    </source>
</evidence>
<comment type="cofactor">
    <cofactor evidence="1">
        <name>pyridoxal 5'-phosphate</name>
        <dbReference type="ChEBI" id="CHEBI:597326"/>
    </cofactor>
</comment>
<proteinExistence type="inferred from homology"/>
<sequence>MRLPLKVVKSLEKRKTAGSFRELKFSKDAVDFSSNDYLGFARNKEIYRRAGEILEEQGVLFNGAGGSRLLTGNHELYPLAEITVAEYHKAEAALIFNSGYDANIGFFSAVPGRGDVIFFDELIHASIRDGIHLSQAKAFKFRHNDLDDLREKISRLKNDIFGEVYIVTESIFSMDGDTPPLVSFANFATENSFHLVVDEAHAAGVHGPGLIAEAELEEQVFARLITFGKAMGVHGAAILGSGTLKSFLVNFARSLIYSTALPPHSVASVLAAYEQLKTNGSVEREKLQANIKYFKAEVSKKGFQKQFLESDSAIQACVVSGNSEVKAIAGKLQEEKFDVRPILSPTVPAGQERLRICLHSYNSEDEIGQLIKLITRI</sequence>
<name>A0ABX1CXG1_9FLAO</name>
<protein>
    <submittedName>
        <fullName evidence="6">Pyridoxal phosphate-dependent aminotransferase family protein</fullName>
    </submittedName>
</protein>
<dbReference type="InterPro" id="IPR015424">
    <property type="entry name" value="PyrdxlP-dep_Trfase"/>
</dbReference>
<comment type="similarity">
    <text evidence="2">Belongs to the class-II pyridoxal-phosphate-dependent aminotransferase family. BioF subfamily.</text>
</comment>
<evidence type="ECO:0000256" key="1">
    <source>
        <dbReference type="ARBA" id="ARBA00001933"/>
    </source>
</evidence>
<dbReference type="InterPro" id="IPR015422">
    <property type="entry name" value="PyrdxlP-dep_Trfase_small"/>
</dbReference>
<dbReference type="SUPFAM" id="SSF53383">
    <property type="entry name" value="PLP-dependent transferases"/>
    <property type="match status" value="1"/>
</dbReference>
<dbReference type="InterPro" id="IPR050087">
    <property type="entry name" value="AON_synthase_class-II"/>
</dbReference>
<evidence type="ECO:0000256" key="4">
    <source>
        <dbReference type="ARBA" id="ARBA00022898"/>
    </source>
</evidence>
<gene>
    <name evidence="6" type="ORF">HC175_08485</name>
</gene>
<dbReference type="InterPro" id="IPR015421">
    <property type="entry name" value="PyrdxlP-dep_Trfase_major"/>
</dbReference>
<reference evidence="6 7" key="1">
    <citation type="submission" date="2020-03" db="EMBL/GenBank/DDBJ databases">
        <title>Salinimicrobium sp. nov, isolated from SCS.</title>
        <authorList>
            <person name="Cao W.R."/>
        </authorList>
    </citation>
    <scope>NUCLEOTIDE SEQUENCE [LARGE SCALE GENOMIC DNA]</scope>
    <source>
        <strain evidence="7">J15B91</strain>
    </source>
</reference>
<keyword evidence="7" id="KW-1185">Reference proteome</keyword>
<dbReference type="Proteomes" id="UP000703674">
    <property type="component" value="Unassembled WGS sequence"/>
</dbReference>
<dbReference type="Gene3D" id="3.90.1150.10">
    <property type="entry name" value="Aspartate Aminotransferase, domain 1"/>
    <property type="match status" value="1"/>
</dbReference>
<dbReference type="PANTHER" id="PTHR13693">
    <property type="entry name" value="CLASS II AMINOTRANSFERASE/8-AMINO-7-OXONONANOATE SYNTHASE"/>
    <property type="match status" value="1"/>
</dbReference>
<dbReference type="Gene3D" id="3.40.640.10">
    <property type="entry name" value="Type I PLP-dependent aspartate aminotransferase-like (Major domain)"/>
    <property type="match status" value="1"/>
</dbReference>
<dbReference type="Pfam" id="PF00155">
    <property type="entry name" value="Aminotran_1_2"/>
    <property type="match status" value="1"/>
</dbReference>
<evidence type="ECO:0000256" key="2">
    <source>
        <dbReference type="ARBA" id="ARBA00010008"/>
    </source>
</evidence>
<accession>A0ABX1CXG1</accession>
<dbReference type="GO" id="GO:0008483">
    <property type="term" value="F:transaminase activity"/>
    <property type="evidence" value="ECO:0007669"/>
    <property type="project" value="UniProtKB-KW"/>
</dbReference>
<dbReference type="InterPro" id="IPR004839">
    <property type="entry name" value="Aminotransferase_I/II_large"/>
</dbReference>
<evidence type="ECO:0000313" key="7">
    <source>
        <dbReference type="Proteomes" id="UP000703674"/>
    </source>
</evidence>
<evidence type="ECO:0000259" key="5">
    <source>
        <dbReference type="Pfam" id="PF00155"/>
    </source>
</evidence>
<comment type="caution">
    <text evidence="6">The sequence shown here is derived from an EMBL/GenBank/DDBJ whole genome shotgun (WGS) entry which is preliminary data.</text>
</comment>